<feature type="region of interest" description="Disordered" evidence="1">
    <location>
        <begin position="33"/>
        <end position="59"/>
    </location>
</feature>
<evidence type="ECO:0000313" key="3">
    <source>
        <dbReference type="Proteomes" id="UP000198677"/>
    </source>
</evidence>
<dbReference type="OrthoDB" id="4571285at2"/>
<dbReference type="EMBL" id="FOAW01000001">
    <property type="protein sequence ID" value="SEK32776.1"/>
    <property type="molecule type" value="Genomic_DNA"/>
</dbReference>
<sequence>MPVAVNPSPISRRSALRIAGAATVGLTTLAMSAGCTSDSSDRDSAEPDPLISATESARRDAAAATAATALAPERAGALSVIASERGAHADALSAEVARAAGVDPSAMPSPSQTGSPTEPAPPPPTIDELRTQLATSQRDAAGLARRLSGYRAGLLGSISAAVAAEQAVLLL</sequence>
<dbReference type="AlphaFoldDB" id="A0A1H7G374"/>
<dbReference type="InterPro" id="IPR006311">
    <property type="entry name" value="TAT_signal"/>
</dbReference>
<protein>
    <submittedName>
        <fullName evidence="2">Uncharacterized protein</fullName>
    </submittedName>
</protein>
<evidence type="ECO:0000256" key="1">
    <source>
        <dbReference type="SAM" id="MobiDB-lite"/>
    </source>
</evidence>
<gene>
    <name evidence="2" type="ORF">SAMN05444583_101368</name>
</gene>
<dbReference type="RefSeq" id="WP_072752770.1">
    <property type="nucleotide sequence ID" value="NZ_FOAW01000001.1"/>
</dbReference>
<keyword evidence="3" id="KW-1185">Reference proteome</keyword>
<name>A0A1H7G374_9NOCA</name>
<reference evidence="3" key="1">
    <citation type="submission" date="2016-10" db="EMBL/GenBank/DDBJ databases">
        <authorList>
            <person name="Varghese N."/>
            <person name="Submissions S."/>
        </authorList>
    </citation>
    <scope>NUCLEOTIDE SEQUENCE [LARGE SCALE GENOMIC DNA]</scope>
    <source>
        <strain evidence="3">DSM 44675</strain>
    </source>
</reference>
<dbReference type="Proteomes" id="UP000198677">
    <property type="component" value="Unassembled WGS sequence"/>
</dbReference>
<organism evidence="2 3">
    <name type="scientific">Rhodococcus maanshanensis</name>
    <dbReference type="NCBI Taxonomy" id="183556"/>
    <lineage>
        <taxon>Bacteria</taxon>
        <taxon>Bacillati</taxon>
        <taxon>Actinomycetota</taxon>
        <taxon>Actinomycetes</taxon>
        <taxon>Mycobacteriales</taxon>
        <taxon>Nocardiaceae</taxon>
        <taxon>Rhodococcus</taxon>
    </lineage>
</organism>
<accession>A0A1H7G374</accession>
<feature type="region of interest" description="Disordered" evidence="1">
    <location>
        <begin position="98"/>
        <end position="126"/>
    </location>
</feature>
<dbReference type="PROSITE" id="PS51318">
    <property type="entry name" value="TAT"/>
    <property type="match status" value="1"/>
</dbReference>
<evidence type="ECO:0000313" key="2">
    <source>
        <dbReference type="EMBL" id="SEK32776.1"/>
    </source>
</evidence>
<proteinExistence type="predicted"/>